<dbReference type="Ensembl" id="ENSDCDT00010008784.1">
    <property type="protein sequence ID" value="ENSDCDP00010008355.1"/>
    <property type="gene ID" value="ENSDCDG00010003774.1"/>
</dbReference>
<organism evidence="1 2">
    <name type="scientific">Denticeps clupeoides</name>
    <name type="common">denticle herring</name>
    <dbReference type="NCBI Taxonomy" id="299321"/>
    <lineage>
        <taxon>Eukaryota</taxon>
        <taxon>Metazoa</taxon>
        <taxon>Chordata</taxon>
        <taxon>Craniata</taxon>
        <taxon>Vertebrata</taxon>
        <taxon>Euteleostomi</taxon>
        <taxon>Actinopterygii</taxon>
        <taxon>Neopterygii</taxon>
        <taxon>Teleostei</taxon>
        <taxon>Clupei</taxon>
        <taxon>Clupeiformes</taxon>
        <taxon>Denticipitoidei</taxon>
        <taxon>Denticipitidae</taxon>
        <taxon>Denticeps</taxon>
    </lineage>
</organism>
<reference evidence="1" key="2">
    <citation type="submission" date="2025-08" db="UniProtKB">
        <authorList>
            <consortium name="Ensembl"/>
        </authorList>
    </citation>
    <scope>IDENTIFICATION</scope>
</reference>
<evidence type="ECO:0000313" key="2">
    <source>
        <dbReference type="Proteomes" id="UP000694580"/>
    </source>
</evidence>
<proteinExistence type="predicted"/>
<evidence type="ECO:0000313" key="1">
    <source>
        <dbReference type="Ensembl" id="ENSDCDP00010008355.1"/>
    </source>
</evidence>
<protein>
    <submittedName>
        <fullName evidence="1">Uncharacterized protein</fullName>
    </submittedName>
</protein>
<dbReference type="Proteomes" id="UP000694580">
    <property type="component" value="Chromosome 3"/>
</dbReference>
<reference evidence="1" key="3">
    <citation type="submission" date="2025-09" db="UniProtKB">
        <authorList>
            <consortium name="Ensembl"/>
        </authorList>
    </citation>
    <scope>IDENTIFICATION</scope>
</reference>
<gene>
    <name evidence="1" type="primary">EDN2</name>
</gene>
<name>A0AAY4AJH4_9TELE</name>
<accession>A0AAY4AJH4</accession>
<reference evidence="1 2" key="1">
    <citation type="submission" date="2020-06" db="EMBL/GenBank/DDBJ databases">
        <authorList>
            <consortium name="Wellcome Sanger Institute Data Sharing"/>
        </authorList>
    </citation>
    <scope>NUCLEOTIDE SEQUENCE [LARGE SCALE GENOMIC DNA]</scope>
</reference>
<dbReference type="AlphaFoldDB" id="A0AAY4AJH4"/>
<sequence>CGSAGASAAEPKMAPSLLSGVKQTSISFFNPERRQLSRARFRGLIILLIKKNNIFLCVCRKCRRCLTARACALVPASPPRRRRSRSPDSHLTSMALGPRSDNDPIFFLLITRSIANRYWWNGWNLELRRFDACI</sequence>
<keyword evidence="2" id="KW-1185">Reference proteome</keyword>